<gene>
    <name evidence="1" type="ORF">SAMN05661053_2627</name>
</gene>
<proteinExistence type="predicted"/>
<name>A0A380S7J9_FIBSU</name>
<evidence type="ECO:0000313" key="2">
    <source>
        <dbReference type="Proteomes" id="UP000255423"/>
    </source>
</evidence>
<dbReference type="RefSeq" id="WP_109573486.1">
    <property type="nucleotide sequence ID" value="NZ_UHJL01000004.1"/>
</dbReference>
<dbReference type="EMBL" id="UHJL01000004">
    <property type="protein sequence ID" value="SUQ25832.1"/>
    <property type="molecule type" value="Genomic_DNA"/>
</dbReference>
<reference evidence="1 2" key="1">
    <citation type="submission" date="2017-08" db="EMBL/GenBank/DDBJ databases">
        <authorList>
            <person name="de Groot N.N."/>
        </authorList>
    </citation>
    <scope>NUCLEOTIDE SEQUENCE [LARGE SCALE GENOMIC DNA]</scope>
    <source>
        <strain evidence="1 2">HM2</strain>
    </source>
</reference>
<evidence type="ECO:0000313" key="1">
    <source>
        <dbReference type="EMBL" id="SUQ25832.1"/>
    </source>
</evidence>
<dbReference type="Proteomes" id="UP000255423">
    <property type="component" value="Unassembled WGS sequence"/>
</dbReference>
<accession>A0A380S7J9</accession>
<organism evidence="1 2">
    <name type="scientific">Fibrobacter succinogenes</name>
    <name type="common">Bacteroides succinogenes</name>
    <dbReference type="NCBI Taxonomy" id="833"/>
    <lineage>
        <taxon>Bacteria</taxon>
        <taxon>Pseudomonadati</taxon>
        <taxon>Fibrobacterota</taxon>
        <taxon>Fibrobacteria</taxon>
        <taxon>Fibrobacterales</taxon>
        <taxon>Fibrobacteraceae</taxon>
        <taxon>Fibrobacter</taxon>
    </lineage>
</organism>
<sequence length="1361" mass="153271">MASTSVSATIEKIREEAAVFDSKDRLLSFSQKNKFQSPLLLGNGDQFFESWQTEAKPRALAQFFPVSAKYDEAKQAADLDKFRKVLKSKAEDFCNQDLYIATGFIKWGEKSLAPAILIPLTYNAENDTVAISARAPIENIALPTLDKSIKFPMAADFWKNGTFAIQKFFDALEKKIAPKTDWKFTRNGYCITFYSTNRIGLQKKLTSECWTTAKAANNEFFIATIGNDGFLPKPSLFEELPYDHVFTPADHYFPYTTDSQTNKAVIDALNPKCSAFAVQTLPGAEKAKVAVNIAADLIQQRQKVCVVSRRAISKLNFENAWKPQFRSFQGPERDTVKTQLSETRAKLVSYYDAVNFPLKPSGVKLTELLDEIANLRPVKTKFASDLFKNIEDVRYKKFKSMQSSLEQLAQLFFNENGVQVFNALQGITLPAVSQERKSQIGEDLECAKNLIETVKPFIESVNKSKLYTNGFKISDALALVSVFKKSFDSEMPGFEDWDLHSNGWIAYQDDLNDLPNAGARWSSYRRKGSDIFTDEAIDANVLAARNEFESSLSSALKALSDHYRRPKRILLSLFKDPKSITSDDMLIEQADKLIEIQEYRRKYKDSSVLAARLFGRDWKYEKTDWKDLADKIRHYYVFRARIKESDQHDYLLQLLAKWHLFRPLVESLDNIQTSFEELQKTLQSISKALNLSPSLETQNIDQWLDKIGLWSTHWSAQDVYLQIREHMENISDSPCENLAQFVSDTKNANKELALAFARAWTNRQMQAATAECPELFSPSARNRKQQGKQYRTLLDQFSNANFRTVHECTEKDPASLQIVTLSETYDSNFEPSDVTLFLDADCMTIAEAMPGILKTKKVILFGNPCAPTLEMLPSDACNMEISSPSIFFKDNVLSAALRKGIPTRVIGYTAQYADPSLFAFANSKIYNNEISQFPNSVSPTSKLQTLKIVHDKVHSIAEKAIQHATKNPSQSLGIVASSQALCNEIEVAIHELLEKGSKAANASSIAKFFTQGNLTNKFYIKTAERAVDLYRDVIFACPDIDKASGIAENRKLSICTTLAKQSLCLFMTSEDADKLAGAKPNLFQEWVRSLKSSETGTPHSEAPESVLDAQIKDVFIKESITFKDCIATGNIPVGPVVIDANNSKRSLAVIECDCNCAPYKESVEDREYTRPNALSRLGWKVLNMWLPLWNISNADEKENLITTIAIEQSVAPPPQEEIPLDDAEQDSSLKVEPYSVKHPANASNKPIAEIPVENLIGELKFYVDSESPIHGELLLQRILELHNAEQNAKTSAILSEAIKQALHQKQFVKTGPFFYSRTNKSIVLRDRSKRPDSERKMAYVPPEERALLNDAHSIKQTLGVM</sequence>
<protein>
    <submittedName>
        <fullName evidence="1">Uncharacterized protein</fullName>
    </submittedName>
</protein>